<keyword evidence="3" id="KW-1185">Reference proteome</keyword>
<protein>
    <recommendedName>
        <fullName evidence="4">Histidine kinase N-terminal 7TM region domain-containing protein</fullName>
    </recommendedName>
</protein>
<evidence type="ECO:0000256" key="1">
    <source>
        <dbReference type="SAM" id="Phobius"/>
    </source>
</evidence>
<feature type="transmembrane region" description="Helical" evidence="1">
    <location>
        <begin position="60"/>
        <end position="82"/>
    </location>
</feature>
<keyword evidence="1" id="KW-0472">Membrane</keyword>
<name>A0ABV8K007_9BACL</name>
<evidence type="ECO:0000313" key="3">
    <source>
        <dbReference type="Proteomes" id="UP001595715"/>
    </source>
</evidence>
<proteinExistence type="predicted"/>
<keyword evidence="1" id="KW-1133">Transmembrane helix</keyword>
<feature type="transmembrane region" description="Helical" evidence="1">
    <location>
        <begin position="31"/>
        <end position="48"/>
    </location>
</feature>
<sequence>MGFVAIFAAAWIAIFVIYAMDKSLTIRENAFVCLTQLIIGINFTWIVAEELRYIEISRDALPYVTFMIYRTILVPLIYVILMNAVFKARRLPRLLIAIGSAFGVALALKGLLLYFGILRYEKWSLIYDGIQIILMQVVIYTLLRLYRKVVYAR</sequence>
<gene>
    <name evidence="2" type="ORF">ACFOZ8_02055</name>
</gene>
<feature type="transmembrane region" description="Helical" evidence="1">
    <location>
        <begin position="123"/>
        <end position="143"/>
    </location>
</feature>
<dbReference type="EMBL" id="JBHSAM010000006">
    <property type="protein sequence ID" value="MFC4098434.1"/>
    <property type="molecule type" value="Genomic_DNA"/>
</dbReference>
<comment type="caution">
    <text evidence="2">The sequence shown here is derived from an EMBL/GenBank/DDBJ whole genome shotgun (WGS) entry which is preliminary data.</text>
</comment>
<evidence type="ECO:0008006" key="4">
    <source>
        <dbReference type="Google" id="ProtNLM"/>
    </source>
</evidence>
<organism evidence="2 3">
    <name type="scientific">Paenibacillus xanthanilyticus</name>
    <dbReference type="NCBI Taxonomy" id="1783531"/>
    <lineage>
        <taxon>Bacteria</taxon>
        <taxon>Bacillati</taxon>
        <taxon>Bacillota</taxon>
        <taxon>Bacilli</taxon>
        <taxon>Bacillales</taxon>
        <taxon>Paenibacillaceae</taxon>
        <taxon>Paenibacillus</taxon>
    </lineage>
</organism>
<dbReference type="RefSeq" id="WP_377717047.1">
    <property type="nucleotide sequence ID" value="NZ_JBHSAM010000006.1"/>
</dbReference>
<reference evidence="3" key="1">
    <citation type="journal article" date="2019" name="Int. J. Syst. Evol. Microbiol.">
        <title>The Global Catalogue of Microorganisms (GCM) 10K type strain sequencing project: providing services to taxonomists for standard genome sequencing and annotation.</title>
        <authorList>
            <consortium name="The Broad Institute Genomics Platform"/>
            <consortium name="The Broad Institute Genome Sequencing Center for Infectious Disease"/>
            <person name="Wu L."/>
            <person name="Ma J."/>
        </authorList>
    </citation>
    <scope>NUCLEOTIDE SEQUENCE [LARGE SCALE GENOMIC DNA]</scope>
    <source>
        <strain evidence="3">IBRC-M 10987</strain>
    </source>
</reference>
<dbReference type="Proteomes" id="UP001595715">
    <property type="component" value="Unassembled WGS sequence"/>
</dbReference>
<accession>A0ABV8K007</accession>
<keyword evidence="1" id="KW-0812">Transmembrane</keyword>
<feature type="transmembrane region" description="Helical" evidence="1">
    <location>
        <begin position="6"/>
        <end position="24"/>
    </location>
</feature>
<feature type="transmembrane region" description="Helical" evidence="1">
    <location>
        <begin position="94"/>
        <end position="117"/>
    </location>
</feature>
<evidence type="ECO:0000313" key="2">
    <source>
        <dbReference type="EMBL" id="MFC4098434.1"/>
    </source>
</evidence>